<dbReference type="EMBL" id="JBHMFI010000014">
    <property type="protein sequence ID" value="MFB9075117.1"/>
    <property type="molecule type" value="Genomic_DNA"/>
</dbReference>
<name>A0ABV5G8Q0_9MICC</name>
<reference evidence="2 3" key="1">
    <citation type="submission" date="2024-09" db="EMBL/GenBank/DDBJ databases">
        <authorList>
            <person name="Sun Q."/>
            <person name="Mori K."/>
        </authorList>
    </citation>
    <scope>NUCLEOTIDE SEQUENCE [LARGE SCALE GENOMIC DNA]</scope>
    <source>
        <strain evidence="2 3">CCM 7609</strain>
    </source>
</reference>
<sequence length="58" mass="6123">MQGEALSGGTERFRRTGASALSHLRCPCRGHALRAVRAYCPAPPLCPVSQGGSSDWPV</sequence>
<dbReference type="Proteomes" id="UP001589575">
    <property type="component" value="Unassembled WGS sequence"/>
</dbReference>
<comment type="caution">
    <text evidence="2">The sequence shown here is derived from an EMBL/GenBank/DDBJ whole genome shotgun (WGS) entry which is preliminary data.</text>
</comment>
<keyword evidence="3" id="KW-1185">Reference proteome</keyword>
<gene>
    <name evidence="1" type="ORF">ACFFX0_29640</name>
    <name evidence="2" type="ORF">ACFFX0_30795</name>
</gene>
<evidence type="ECO:0000313" key="2">
    <source>
        <dbReference type="EMBL" id="MFB9075323.1"/>
    </source>
</evidence>
<proteinExistence type="predicted"/>
<organism evidence="2 3">
    <name type="scientific">Citricoccus parietis</name>
    <dbReference type="NCBI Taxonomy" id="592307"/>
    <lineage>
        <taxon>Bacteria</taxon>
        <taxon>Bacillati</taxon>
        <taxon>Actinomycetota</taxon>
        <taxon>Actinomycetes</taxon>
        <taxon>Micrococcales</taxon>
        <taxon>Micrococcaceae</taxon>
        <taxon>Citricoccus</taxon>
    </lineage>
</organism>
<evidence type="ECO:0000313" key="1">
    <source>
        <dbReference type="EMBL" id="MFB9075117.1"/>
    </source>
</evidence>
<protein>
    <submittedName>
        <fullName evidence="2">Uncharacterized protein</fullName>
    </submittedName>
</protein>
<accession>A0ABV5G8Q0</accession>
<evidence type="ECO:0000313" key="3">
    <source>
        <dbReference type="Proteomes" id="UP001589575"/>
    </source>
</evidence>
<dbReference type="EMBL" id="JBHMFI010000023">
    <property type="protein sequence ID" value="MFB9075323.1"/>
    <property type="molecule type" value="Genomic_DNA"/>
</dbReference>